<feature type="domain" description="Penicillin-binding protein dimerisation" evidence="6">
    <location>
        <begin position="61"/>
        <end position="218"/>
    </location>
</feature>
<dbReference type="PANTHER" id="PTHR30627">
    <property type="entry name" value="PEPTIDOGLYCAN D,D-TRANSPEPTIDASE"/>
    <property type="match status" value="1"/>
</dbReference>
<evidence type="ECO:0000259" key="5">
    <source>
        <dbReference type="Pfam" id="PF00905"/>
    </source>
</evidence>
<dbReference type="PANTHER" id="PTHR30627:SF1">
    <property type="entry name" value="PEPTIDOGLYCAN D,D-TRANSPEPTIDASE FTSI"/>
    <property type="match status" value="1"/>
</dbReference>
<reference evidence="7" key="1">
    <citation type="submission" date="2019-11" db="EMBL/GenBank/DDBJ databases">
        <authorList>
            <person name="Feng L."/>
        </authorList>
    </citation>
    <scope>NUCLEOTIDE SEQUENCE</scope>
    <source>
        <strain evidence="7">AodontolyticusLFYP35</strain>
    </source>
</reference>
<name>A0A6N2U7D1_9ACTO</name>
<dbReference type="InterPro" id="IPR050515">
    <property type="entry name" value="Beta-lactam/transpept"/>
</dbReference>
<dbReference type="GO" id="GO:0005886">
    <property type="term" value="C:plasma membrane"/>
    <property type="evidence" value="ECO:0007669"/>
    <property type="project" value="TreeGrafter"/>
</dbReference>
<dbReference type="EC" id="2.4.1.129" evidence="7"/>
<comment type="similarity">
    <text evidence="2">Belongs to the transpeptidase family.</text>
</comment>
<accession>A0A6N2U7D1</accession>
<keyword evidence="7" id="KW-0808">Transferase</keyword>
<dbReference type="Gene3D" id="3.40.710.10">
    <property type="entry name" value="DD-peptidase/beta-lactamase superfamily"/>
    <property type="match status" value="1"/>
</dbReference>
<dbReference type="InterPro" id="IPR005311">
    <property type="entry name" value="PBP_dimer"/>
</dbReference>
<protein>
    <submittedName>
        <fullName evidence="7">Penicillin-binding protein PbpB</fullName>
        <ecNumber evidence="7">2.4.1.129</ecNumber>
    </submittedName>
</protein>
<evidence type="ECO:0000256" key="4">
    <source>
        <dbReference type="SAM" id="Phobius"/>
    </source>
</evidence>
<keyword evidence="4" id="KW-0812">Transmembrane</keyword>
<comment type="subcellular location">
    <subcellularLocation>
        <location evidence="1">Membrane</location>
    </subcellularLocation>
</comment>
<dbReference type="Gene3D" id="3.90.1310.10">
    <property type="entry name" value="Penicillin-binding protein 2a (Domain 2)"/>
    <property type="match status" value="1"/>
</dbReference>
<dbReference type="EMBL" id="CACRSM010000003">
    <property type="protein sequence ID" value="VYT12563.1"/>
    <property type="molecule type" value="Genomic_DNA"/>
</dbReference>
<sequence length="587" mass="62707">MSRLQRIFKAPDTSPHRANWMSGLLFLGFAFCVIQLVVIQVFQSPTLASEGERVRTAVSEIGAKRGEILDVNGVVLADSVQAYHIAVNQKAITTYEHKDDNGNVVGRGPAEAAKQLSPLLRISQAELGGMMLGDSTYVYLKKNVDAVTYREIRKLDITGIEWEAVFDRTYPNGNTAGPIVGAVNAEGDGVSGLEAYFNNFLQGTSGEEAYEISPNGAVMPGGKKVTKEPQDGGSVRTTLHADLQHLVQDALDARVRKHNADWGVVVISDVSTGRILVLADSGSTTPNPSKPQSVMGVQAPYEPGSVGKLLTVASALEKGTTTPTTAYSVPYSISPADAGGPISDYHEHGTEMMTTTGILTQSSNVGTIEVGEQVGDRDRYDFMTKMGLNQLTGIELAGESQGIMRDFDAIRGRDRYTMMFGQSYAITAIQQNQFIQAIGNRGVMIAPRIIDSTTDSKGRTEKTVSPQPKQVMSADRSKELITMMESVVMDKQGTGQLAKVEGYRVAVKTGTADIKVNGADAVVSNTAGLVPAESPRLAISVVLYNPRVAGLSSDAAAPLWSEVTTEAVRNLGIPASTESAQLYPTTP</sequence>
<dbReference type="Gene3D" id="3.30.450.330">
    <property type="match status" value="1"/>
</dbReference>
<evidence type="ECO:0000259" key="6">
    <source>
        <dbReference type="Pfam" id="PF03717"/>
    </source>
</evidence>
<dbReference type="GO" id="GO:0008658">
    <property type="term" value="F:penicillin binding"/>
    <property type="evidence" value="ECO:0007669"/>
    <property type="project" value="InterPro"/>
</dbReference>
<dbReference type="InterPro" id="IPR012338">
    <property type="entry name" value="Beta-lactam/transpept-like"/>
</dbReference>
<organism evidence="7">
    <name type="scientific">Schaalia odontolytica</name>
    <dbReference type="NCBI Taxonomy" id="1660"/>
    <lineage>
        <taxon>Bacteria</taxon>
        <taxon>Bacillati</taxon>
        <taxon>Actinomycetota</taxon>
        <taxon>Actinomycetes</taxon>
        <taxon>Actinomycetales</taxon>
        <taxon>Actinomycetaceae</taxon>
        <taxon>Schaalia</taxon>
    </lineage>
</organism>
<evidence type="ECO:0000256" key="1">
    <source>
        <dbReference type="ARBA" id="ARBA00004370"/>
    </source>
</evidence>
<dbReference type="Pfam" id="PF03717">
    <property type="entry name" value="PBP_dimer"/>
    <property type="match status" value="1"/>
</dbReference>
<dbReference type="SUPFAM" id="SSF56519">
    <property type="entry name" value="Penicillin binding protein dimerisation domain"/>
    <property type="match status" value="1"/>
</dbReference>
<evidence type="ECO:0000256" key="3">
    <source>
        <dbReference type="ARBA" id="ARBA00023136"/>
    </source>
</evidence>
<keyword evidence="7" id="KW-0328">Glycosyltransferase</keyword>
<dbReference type="AlphaFoldDB" id="A0A6N2U7D1"/>
<dbReference type="InterPro" id="IPR036138">
    <property type="entry name" value="PBP_dimer_sf"/>
</dbReference>
<keyword evidence="3 4" id="KW-0472">Membrane</keyword>
<feature type="domain" description="Penicillin-binding protein transpeptidase" evidence="5">
    <location>
        <begin position="263"/>
        <end position="559"/>
    </location>
</feature>
<evidence type="ECO:0000256" key="2">
    <source>
        <dbReference type="ARBA" id="ARBA00007171"/>
    </source>
</evidence>
<dbReference type="InterPro" id="IPR001460">
    <property type="entry name" value="PCN-bd_Tpept"/>
</dbReference>
<gene>
    <name evidence="7" type="primary">pbpB</name>
    <name evidence="7" type="ORF">AOLFYP35_01636</name>
</gene>
<keyword evidence="4" id="KW-1133">Transmembrane helix</keyword>
<dbReference type="GO" id="GO:0071555">
    <property type="term" value="P:cell wall organization"/>
    <property type="evidence" value="ECO:0007669"/>
    <property type="project" value="TreeGrafter"/>
</dbReference>
<feature type="transmembrane region" description="Helical" evidence="4">
    <location>
        <begin position="20"/>
        <end position="42"/>
    </location>
</feature>
<dbReference type="GO" id="GO:0016757">
    <property type="term" value="F:glycosyltransferase activity"/>
    <property type="evidence" value="ECO:0007669"/>
    <property type="project" value="UniProtKB-KW"/>
</dbReference>
<evidence type="ECO:0000313" key="7">
    <source>
        <dbReference type="EMBL" id="VYT12563.1"/>
    </source>
</evidence>
<dbReference type="SUPFAM" id="SSF56601">
    <property type="entry name" value="beta-lactamase/transpeptidase-like"/>
    <property type="match status" value="1"/>
</dbReference>
<dbReference type="Pfam" id="PF00905">
    <property type="entry name" value="Transpeptidase"/>
    <property type="match status" value="1"/>
</dbReference>
<proteinExistence type="inferred from homology"/>